<keyword evidence="2" id="KW-0805">Transcription regulation</keyword>
<keyword evidence="7" id="KW-1185">Reference proteome</keyword>
<gene>
    <name evidence="6" type="ORF">GIB67_010128</name>
</gene>
<dbReference type="GO" id="GO:0005634">
    <property type="term" value="C:nucleus"/>
    <property type="evidence" value="ECO:0007669"/>
    <property type="project" value="UniProtKB-SubCell"/>
</dbReference>
<evidence type="ECO:0000313" key="7">
    <source>
        <dbReference type="Proteomes" id="UP000541444"/>
    </source>
</evidence>
<organism evidence="6 7">
    <name type="scientific">Kingdonia uniflora</name>
    <dbReference type="NCBI Taxonomy" id="39325"/>
    <lineage>
        <taxon>Eukaryota</taxon>
        <taxon>Viridiplantae</taxon>
        <taxon>Streptophyta</taxon>
        <taxon>Embryophyta</taxon>
        <taxon>Tracheophyta</taxon>
        <taxon>Spermatophyta</taxon>
        <taxon>Magnoliopsida</taxon>
        <taxon>Ranunculales</taxon>
        <taxon>Circaeasteraceae</taxon>
        <taxon>Kingdonia</taxon>
    </lineage>
</organism>
<dbReference type="PANTHER" id="PTHR31945">
    <property type="entry name" value="TRANSCRIPTION FACTOR SCREAM2-RELATED"/>
    <property type="match status" value="1"/>
</dbReference>
<evidence type="ECO:0000313" key="6">
    <source>
        <dbReference type="EMBL" id="KAF6164158.1"/>
    </source>
</evidence>
<dbReference type="PANTHER" id="PTHR31945:SF26">
    <property type="entry name" value="TRANSCRIPTION FACTOR BHLH35"/>
    <property type="match status" value="1"/>
</dbReference>
<comment type="caution">
    <text evidence="6">The sequence shown here is derived from an EMBL/GenBank/DDBJ whole genome shotgun (WGS) entry which is preliminary data.</text>
</comment>
<dbReference type="AlphaFoldDB" id="A0A7J7NBC5"/>
<proteinExistence type="predicted"/>
<protein>
    <recommendedName>
        <fullName evidence="8">BHLH domain-containing protein</fullName>
    </recommendedName>
</protein>
<evidence type="ECO:0000256" key="2">
    <source>
        <dbReference type="ARBA" id="ARBA00023015"/>
    </source>
</evidence>
<evidence type="ECO:0000256" key="1">
    <source>
        <dbReference type="ARBA" id="ARBA00004123"/>
    </source>
</evidence>
<evidence type="ECO:0008006" key="8">
    <source>
        <dbReference type="Google" id="ProtNLM"/>
    </source>
</evidence>
<reference evidence="6 7" key="1">
    <citation type="journal article" date="2020" name="IScience">
        <title>Genome Sequencing of the Endangered Kingdonia uniflora (Circaeasteraceae, Ranunculales) Reveals Potential Mechanisms of Evolutionary Specialization.</title>
        <authorList>
            <person name="Sun Y."/>
            <person name="Deng T."/>
            <person name="Zhang A."/>
            <person name="Moore M.J."/>
            <person name="Landis J.B."/>
            <person name="Lin N."/>
            <person name="Zhang H."/>
            <person name="Zhang X."/>
            <person name="Huang J."/>
            <person name="Zhang X."/>
            <person name="Sun H."/>
            <person name="Wang H."/>
        </authorList>
    </citation>
    <scope>NUCLEOTIDE SEQUENCE [LARGE SCALE GENOMIC DNA]</scope>
    <source>
        <strain evidence="6">TB1705</strain>
        <tissue evidence="6">Leaf</tissue>
    </source>
</reference>
<dbReference type="GO" id="GO:0046983">
    <property type="term" value="F:protein dimerization activity"/>
    <property type="evidence" value="ECO:0007669"/>
    <property type="project" value="InterPro"/>
</dbReference>
<dbReference type="InterPro" id="IPR045239">
    <property type="entry name" value="bHLH95_bHLH"/>
</dbReference>
<dbReference type="CDD" id="cd11393">
    <property type="entry name" value="bHLH_AtbHLH_like"/>
    <property type="match status" value="1"/>
</dbReference>
<dbReference type="GO" id="GO:0043565">
    <property type="term" value="F:sequence-specific DNA binding"/>
    <property type="evidence" value="ECO:0007669"/>
    <property type="project" value="TreeGrafter"/>
</dbReference>
<evidence type="ECO:0000256" key="3">
    <source>
        <dbReference type="ARBA" id="ARBA00023163"/>
    </source>
</evidence>
<evidence type="ECO:0000256" key="4">
    <source>
        <dbReference type="ARBA" id="ARBA00023242"/>
    </source>
</evidence>
<accession>A0A7J7NBC5</accession>
<comment type="subcellular location">
    <subcellularLocation>
        <location evidence="1">Nucleus</location>
    </subcellularLocation>
</comment>
<dbReference type="InterPro" id="IPR036638">
    <property type="entry name" value="HLH_DNA-bd_sf"/>
</dbReference>
<dbReference type="EMBL" id="JACGCM010000938">
    <property type="protein sequence ID" value="KAF6164158.1"/>
    <property type="molecule type" value="Genomic_DNA"/>
</dbReference>
<dbReference type="GO" id="GO:0003700">
    <property type="term" value="F:DNA-binding transcription factor activity"/>
    <property type="evidence" value="ECO:0007669"/>
    <property type="project" value="TreeGrafter"/>
</dbReference>
<dbReference type="Gene3D" id="4.10.280.10">
    <property type="entry name" value="Helix-loop-helix DNA-binding domain"/>
    <property type="match status" value="1"/>
</dbReference>
<name>A0A7J7NBC5_9MAGN</name>
<dbReference type="Proteomes" id="UP000541444">
    <property type="component" value="Unassembled WGS sequence"/>
</dbReference>
<keyword evidence="4" id="KW-0539">Nucleus</keyword>
<evidence type="ECO:0000256" key="5">
    <source>
        <dbReference type="SAM" id="MobiDB-lite"/>
    </source>
</evidence>
<dbReference type="OrthoDB" id="1903118at2759"/>
<dbReference type="InterPro" id="IPR051358">
    <property type="entry name" value="TF_AMS/ICE1/BHLH6-like"/>
</dbReference>
<keyword evidence="3" id="KW-0804">Transcription</keyword>
<feature type="region of interest" description="Disordered" evidence="5">
    <location>
        <begin position="1"/>
        <end position="20"/>
    </location>
</feature>
<sequence length="169" mass="19072">MVFDDDDRSSSSEEDATTQAHQLQILQTMIPNITKTDKRSILEETRAYLQSIHAETKQIETELLQQPYNIPSSSVSENNGTTPGPKIRKVEIEKVMEGRFVVKISWRRGLGVAGHVQHVLECLDDIDMTSIVVNEDDPDDMLTTAFVNVISKTSFVRLASRYSTITMQE</sequence>
<feature type="compositionally biased region" description="Acidic residues" evidence="5">
    <location>
        <begin position="1"/>
        <end position="16"/>
    </location>
</feature>
<dbReference type="SUPFAM" id="SSF47459">
    <property type="entry name" value="HLH, helix-loop-helix DNA-binding domain"/>
    <property type="match status" value="1"/>
</dbReference>